<comment type="caution">
    <text evidence="1">The sequence shown here is derived from an EMBL/GenBank/DDBJ whole genome shotgun (WGS) entry which is preliminary data.</text>
</comment>
<keyword evidence="2" id="KW-1185">Reference proteome</keyword>
<dbReference type="Proteomes" id="UP001143480">
    <property type="component" value="Unassembled WGS sequence"/>
</dbReference>
<dbReference type="AlphaFoldDB" id="A0A9W6NPI2"/>
<sequence>MPASWGTSYPSQVQAYQCTTGYNQSGVSASNATYSWSRMIYSPKLGVSARWTGAPGYTSTACA</sequence>
<protein>
    <submittedName>
        <fullName evidence="1">Uncharacterized protein</fullName>
    </submittedName>
</protein>
<accession>A0A9W6NPI2</accession>
<reference evidence="1" key="2">
    <citation type="submission" date="2023-01" db="EMBL/GenBank/DDBJ databases">
        <authorList>
            <person name="Sun Q."/>
            <person name="Evtushenko L."/>
        </authorList>
    </citation>
    <scope>NUCLEOTIDE SEQUENCE</scope>
    <source>
        <strain evidence="1">VKM Ac-1321</strain>
    </source>
</reference>
<proteinExistence type="predicted"/>
<reference evidence="1" key="1">
    <citation type="journal article" date="2014" name="Int. J. Syst. Evol. Microbiol.">
        <title>Complete genome sequence of Corynebacterium casei LMG S-19264T (=DSM 44701T), isolated from a smear-ripened cheese.</title>
        <authorList>
            <consortium name="US DOE Joint Genome Institute (JGI-PGF)"/>
            <person name="Walter F."/>
            <person name="Albersmeier A."/>
            <person name="Kalinowski J."/>
            <person name="Ruckert C."/>
        </authorList>
    </citation>
    <scope>NUCLEOTIDE SEQUENCE</scope>
    <source>
        <strain evidence="1">VKM Ac-1321</strain>
    </source>
</reference>
<name>A0A9W6NPI2_9ACTN</name>
<evidence type="ECO:0000313" key="2">
    <source>
        <dbReference type="Proteomes" id="UP001143480"/>
    </source>
</evidence>
<dbReference type="EMBL" id="BSFP01000053">
    <property type="protein sequence ID" value="GLL05095.1"/>
    <property type="molecule type" value="Genomic_DNA"/>
</dbReference>
<gene>
    <name evidence="1" type="ORF">GCM10017581_068420</name>
</gene>
<evidence type="ECO:0000313" key="1">
    <source>
        <dbReference type="EMBL" id="GLL05095.1"/>
    </source>
</evidence>
<organism evidence="1 2">
    <name type="scientific">Dactylosporangium matsuzakiense</name>
    <dbReference type="NCBI Taxonomy" id="53360"/>
    <lineage>
        <taxon>Bacteria</taxon>
        <taxon>Bacillati</taxon>
        <taxon>Actinomycetota</taxon>
        <taxon>Actinomycetes</taxon>
        <taxon>Micromonosporales</taxon>
        <taxon>Micromonosporaceae</taxon>
        <taxon>Dactylosporangium</taxon>
    </lineage>
</organism>